<evidence type="ECO:0000256" key="8">
    <source>
        <dbReference type="ARBA" id="ARBA00023033"/>
    </source>
</evidence>
<accession>A0A286UHI3</accession>
<protein>
    <submittedName>
        <fullName evidence="11">Cytochrome P450</fullName>
    </submittedName>
</protein>
<name>A0A286UHI3_9AGAM</name>
<comment type="caution">
    <text evidence="11">The sequence shown here is derived from an EMBL/GenBank/DDBJ whole genome shotgun (WGS) entry which is preliminary data.</text>
</comment>
<evidence type="ECO:0000256" key="1">
    <source>
        <dbReference type="ARBA" id="ARBA00001971"/>
    </source>
</evidence>
<dbReference type="GO" id="GO:0005506">
    <property type="term" value="F:iron ion binding"/>
    <property type="evidence" value="ECO:0007669"/>
    <property type="project" value="InterPro"/>
</dbReference>
<keyword evidence="8 10" id="KW-0503">Monooxygenase</keyword>
<dbReference type="EMBL" id="NBII01000005">
    <property type="protein sequence ID" value="PAV18979.1"/>
    <property type="molecule type" value="Genomic_DNA"/>
</dbReference>
<keyword evidence="5 9" id="KW-0479">Metal-binding</keyword>
<evidence type="ECO:0000256" key="7">
    <source>
        <dbReference type="ARBA" id="ARBA00023004"/>
    </source>
</evidence>
<comment type="pathway">
    <text evidence="2">Secondary metabolite biosynthesis.</text>
</comment>
<dbReference type="Pfam" id="PF00067">
    <property type="entry name" value="p450"/>
    <property type="match status" value="1"/>
</dbReference>
<evidence type="ECO:0000256" key="2">
    <source>
        <dbReference type="ARBA" id="ARBA00005179"/>
    </source>
</evidence>
<dbReference type="Proteomes" id="UP000217199">
    <property type="component" value="Unassembled WGS sequence"/>
</dbReference>
<gene>
    <name evidence="11" type="ORF">PNOK_0582300</name>
</gene>
<dbReference type="Gene3D" id="1.10.630.10">
    <property type="entry name" value="Cytochrome P450"/>
    <property type="match status" value="1"/>
</dbReference>
<dbReference type="GO" id="GO:0020037">
    <property type="term" value="F:heme binding"/>
    <property type="evidence" value="ECO:0007669"/>
    <property type="project" value="InterPro"/>
</dbReference>
<dbReference type="PANTHER" id="PTHR24305">
    <property type="entry name" value="CYTOCHROME P450"/>
    <property type="match status" value="1"/>
</dbReference>
<evidence type="ECO:0000256" key="5">
    <source>
        <dbReference type="ARBA" id="ARBA00022723"/>
    </source>
</evidence>
<feature type="binding site" description="axial binding residue" evidence="9">
    <location>
        <position position="487"/>
    </location>
    <ligand>
        <name>heme</name>
        <dbReference type="ChEBI" id="CHEBI:30413"/>
    </ligand>
    <ligandPart>
        <name>Fe</name>
        <dbReference type="ChEBI" id="CHEBI:18248"/>
    </ligandPart>
</feature>
<reference evidence="11 12" key="1">
    <citation type="journal article" date="2017" name="Mol. Ecol.">
        <title>Comparative and population genomic landscape of Phellinus noxius: A hypervariable fungus causing root rot in trees.</title>
        <authorList>
            <person name="Chung C.L."/>
            <person name="Lee T.J."/>
            <person name="Akiba M."/>
            <person name="Lee H.H."/>
            <person name="Kuo T.H."/>
            <person name="Liu D."/>
            <person name="Ke H.M."/>
            <person name="Yokoi T."/>
            <person name="Roa M.B."/>
            <person name="Lu M.J."/>
            <person name="Chang Y.Y."/>
            <person name="Ann P.J."/>
            <person name="Tsai J.N."/>
            <person name="Chen C.Y."/>
            <person name="Tzean S.S."/>
            <person name="Ota Y."/>
            <person name="Hattori T."/>
            <person name="Sahashi N."/>
            <person name="Liou R.F."/>
            <person name="Kikuchi T."/>
            <person name="Tsai I.J."/>
        </authorList>
    </citation>
    <scope>NUCLEOTIDE SEQUENCE [LARGE SCALE GENOMIC DNA]</scope>
    <source>
        <strain evidence="11 12">FFPRI411160</strain>
    </source>
</reference>
<dbReference type="InterPro" id="IPR017972">
    <property type="entry name" value="Cyt_P450_CS"/>
</dbReference>
<keyword evidence="12" id="KW-1185">Reference proteome</keyword>
<dbReference type="STRING" id="2282107.A0A286UHI3"/>
<dbReference type="InParanoid" id="A0A286UHI3"/>
<dbReference type="PRINTS" id="PR00465">
    <property type="entry name" value="EP450IV"/>
</dbReference>
<keyword evidence="4 9" id="KW-0349">Heme</keyword>
<dbReference type="SUPFAM" id="SSF48264">
    <property type="entry name" value="Cytochrome P450"/>
    <property type="match status" value="1"/>
</dbReference>
<dbReference type="PANTHER" id="PTHR24305:SF166">
    <property type="entry name" value="CYTOCHROME P450 12A4, MITOCHONDRIAL-RELATED"/>
    <property type="match status" value="1"/>
</dbReference>
<organism evidence="11 12">
    <name type="scientific">Pyrrhoderma noxium</name>
    <dbReference type="NCBI Taxonomy" id="2282107"/>
    <lineage>
        <taxon>Eukaryota</taxon>
        <taxon>Fungi</taxon>
        <taxon>Dikarya</taxon>
        <taxon>Basidiomycota</taxon>
        <taxon>Agaricomycotina</taxon>
        <taxon>Agaricomycetes</taxon>
        <taxon>Hymenochaetales</taxon>
        <taxon>Hymenochaetaceae</taxon>
        <taxon>Pyrrhoderma</taxon>
    </lineage>
</organism>
<evidence type="ECO:0000256" key="3">
    <source>
        <dbReference type="ARBA" id="ARBA00010617"/>
    </source>
</evidence>
<dbReference type="InterPro" id="IPR036396">
    <property type="entry name" value="Cyt_P450_sf"/>
</dbReference>
<dbReference type="PRINTS" id="PR00385">
    <property type="entry name" value="P450"/>
</dbReference>
<keyword evidence="7 9" id="KW-0408">Iron</keyword>
<dbReference type="InterPro" id="IPR001128">
    <property type="entry name" value="Cyt_P450"/>
</dbReference>
<proteinExistence type="inferred from homology"/>
<dbReference type="InterPro" id="IPR002403">
    <property type="entry name" value="Cyt_P450_E_grp-IV"/>
</dbReference>
<evidence type="ECO:0000313" key="11">
    <source>
        <dbReference type="EMBL" id="PAV18979.1"/>
    </source>
</evidence>
<dbReference type="GO" id="GO:0004497">
    <property type="term" value="F:monooxygenase activity"/>
    <property type="evidence" value="ECO:0007669"/>
    <property type="project" value="UniProtKB-KW"/>
</dbReference>
<evidence type="ECO:0000256" key="6">
    <source>
        <dbReference type="ARBA" id="ARBA00023002"/>
    </source>
</evidence>
<evidence type="ECO:0000256" key="4">
    <source>
        <dbReference type="ARBA" id="ARBA00022617"/>
    </source>
</evidence>
<evidence type="ECO:0000256" key="10">
    <source>
        <dbReference type="RuleBase" id="RU000461"/>
    </source>
</evidence>
<dbReference type="GO" id="GO:0016705">
    <property type="term" value="F:oxidoreductase activity, acting on paired donors, with incorporation or reduction of molecular oxygen"/>
    <property type="evidence" value="ECO:0007669"/>
    <property type="project" value="InterPro"/>
</dbReference>
<keyword evidence="6 10" id="KW-0560">Oxidoreductase</keyword>
<dbReference type="InterPro" id="IPR050121">
    <property type="entry name" value="Cytochrome_P450_monoxygenase"/>
</dbReference>
<dbReference type="OrthoDB" id="1470350at2759"/>
<comment type="cofactor">
    <cofactor evidence="1 9">
        <name>heme</name>
        <dbReference type="ChEBI" id="CHEBI:30413"/>
    </cofactor>
</comment>
<evidence type="ECO:0000313" key="12">
    <source>
        <dbReference type="Proteomes" id="UP000217199"/>
    </source>
</evidence>
<comment type="similarity">
    <text evidence="3 10">Belongs to the cytochrome P450 family.</text>
</comment>
<dbReference type="PROSITE" id="PS00086">
    <property type="entry name" value="CYTOCHROME_P450"/>
    <property type="match status" value="1"/>
</dbReference>
<sequence>MIVYTTAALFLVYIVNRAFIFQKDRSLTNDKIVPRYVTLVPPLSIFGSLLPKSWLKFRVSTVWDFKEILYKDAPLKTVIFQPLLLGGRSIYSANIACLRHVLAVGAPYAKPSMGVLEIMGANVVTSNGEIWKRHRRITAPVFNHNTYQNVWDTTAYVYAEMIKEDGWLNSGGAKEVNINENTHKLALFLVSTVGFGIPMSWSTPPLDENGERSIQSIVFDISANILLRGSLPSWAYKLGIKKLNDIDAAYNAFEKYLIELIAQREIELKKVLDSEGHNSSIISNNIKDILGRLVNSRLAEGKLSLTDEEIMGNCFIFAFAGHETTANTIAAMLAELAINPDKQEWLYTQIINVIGGRAPTFDDYDDLDCVLACFCEALRLYPAGYLMLRDSEKDDILSLSSSDNSVGKEDFLIKKGDRVVLDLVGMLNDPETYPNPRSFSPERWLSKESSEKKTSITKDLDAGEVSGNSSINTLNGFIGFSIGPRTCVGHKFAKVEAVAFLTHLIREWMIEPVKDPGETDTEWREKILSSPSFGITLAFDKVPLRFHRRST</sequence>
<dbReference type="AlphaFoldDB" id="A0A286UHI3"/>
<evidence type="ECO:0000256" key="9">
    <source>
        <dbReference type="PIRSR" id="PIRSR602403-1"/>
    </source>
</evidence>